<dbReference type="Proteomes" id="UP001500253">
    <property type="component" value="Unassembled WGS sequence"/>
</dbReference>
<protein>
    <submittedName>
        <fullName evidence="1">Uncharacterized protein</fullName>
    </submittedName>
</protein>
<comment type="caution">
    <text evidence="1">The sequence shown here is derived from an EMBL/GenBank/DDBJ whole genome shotgun (WGS) entry which is preliminary data.</text>
</comment>
<name>A0ABP5U809_9ACTN</name>
<reference evidence="2" key="1">
    <citation type="journal article" date="2019" name="Int. J. Syst. Evol. Microbiol.">
        <title>The Global Catalogue of Microorganisms (GCM) 10K type strain sequencing project: providing services to taxonomists for standard genome sequencing and annotation.</title>
        <authorList>
            <consortium name="The Broad Institute Genomics Platform"/>
            <consortium name="The Broad Institute Genome Sequencing Center for Infectious Disease"/>
            <person name="Wu L."/>
            <person name="Ma J."/>
        </authorList>
    </citation>
    <scope>NUCLEOTIDE SEQUENCE [LARGE SCALE GENOMIC DNA]</scope>
    <source>
        <strain evidence="2">JCM 4316</strain>
    </source>
</reference>
<gene>
    <name evidence="1" type="ORF">GCM10010246_75100</name>
</gene>
<dbReference type="EMBL" id="BAAASD010000053">
    <property type="protein sequence ID" value="GAA2370105.1"/>
    <property type="molecule type" value="Genomic_DNA"/>
</dbReference>
<keyword evidence="2" id="KW-1185">Reference proteome</keyword>
<evidence type="ECO:0000313" key="2">
    <source>
        <dbReference type="Proteomes" id="UP001500253"/>
    </source>
</evidence>
<accession>A0ABP5U809</accession>
<organism evidence="1 2">
    <name type="scientific">Streptomyces cuspidosporus</name>
    <dbReference type="NCBI Taxonomy" id="66882"/>
    <lineage>
        <taxon>Bacteria</taxon>
        <taxon>Bacillati</taxon>
        <taxon>Actinomycetota</taxon>
        <taxon>Actinomycetes</taxon>
        <taxon>Kitasatosporales</taxon>
        <taxon>Streptomycetaceae</taxon>
        <taxon>Streptomyces</taxon>
    </lineage>
</organism>
<sequence length="63" mass="6769">MTYSAATVSYDSRTAVRKEGSVMRATVDQGTDRPWRDLADLLKSAGLHGHKYAIPCASGDEPG</sequence>
<proteinExistence type="predicted"/>
<evidence type="ECO:0000313" key="1">
    <source>
        <dbReference type="EMBL" id="GAA2370105.1"/>
    </source>
</evidence>